<dbReference type="InterPro" id="IPR047640">
    <property type="entry name" value="RpiR-like"/>
</dbReference>
<evidence type="ECO:0000313" key="6">
    <source>
        <dbReference type="EMBL" id="ANW98862.1"/>
    </source>
</evidence>
<evidence type="ECO:0000313" key="7">
    <source>
        <dbReference type="Proteomes" id="UP000092971"/>
    </source>
</evidence>
<dbReference type="InterPro" id="IPR046348">
    <property type="entry name" value="SIS_dom_sf"/>
</dbReference>
<proteinExistence type="predicted"/>
<evidence type="ECO:0000259" key="5">
    <source>
        <dbReference type="PROSITE" id="PS51464"/>
    </source>
</evidence>
<keyword evidence="1" id="KW-0805">Transcription regulation</keyword>
<evidence type="ECO:0000259" key="4">
    <source>
        <dbReference type="PROSITE" id="PS51071"/>
    </source>
</evidence>
<dbReference type="SUPFAM" id="SSF53697">
    <property type="entry name" value="SIS domain"/>
    <property type="match status" value="1"/>
</dbReference>
<sequence>MIMDDLLNLIKEKYPTFSKGHKAIASYIVNHYDKAAFMTAAQLGKEVGVSESTVVRFPAELGFDGYPELQKKLKEIIKSKLTSVQRLEVSSSRIDKDNVLKSVLQSDMNKIKMTLEEIDEDNFNTIVETILNARHIYILGVRSSASLASFLGFYFNLIFQDVRLVHTTSVSEMFEQIINAKEGDVVIGISFPRYSRRTTKAMQFVQKQGATTIAITDNPSSPLVKYANYSIFARSDMNSFVDSLVAPLSIINAIIVAIGLKRKEQVQSTLEKLEKIWDEYQVYEKGDS</sequence>
<dbReference type="Gene3D" id="3.40.50.10490">
    <property type="entry name" value="Glucose-6-phosphate isomerase like protein, domain 1"/>
    <property type="match status" value="1"/>
</dbReference>
<dbReference type="InterPro" id="IPR036388">
    <property type="entry name" value="WH-like_DNA-bd_sf"/>
</dbReference>
<dbReference type="PROSITE" id="PS51071">
    <property type="entry name" value="HTH_RPIR"/>
    <property type="match status" value="1"/>
</dbReference>
<dbReference type="Pfam" id="PF01418">
    <property type="entry name" value="HTH_6"/>
    <property type="match status" value="1"/>
</dbReference>
<feature type="domain" description="HTH rpiR-type" evidence="4">
    <location>
        <begin position="4"/>
        <end position="80"/>
    </location>
</feature>
<dbReference type="Proteomes" id="UP000092971">
    <property type="component" value="Chromosome"/>
</dbReference>
<organism evidence="6 7">
    <name type="scientific">Thermoclostridium stercorarium subsp. thermolacticum DSM 2910</name>
    <dbReference type="NCBI Taxonomy" id="1121336"/>
    <lineage>
        <taxon>Bacteria</taxon>
        <taxon>Bacillati</taxon>
        <taxon>Bacillota</taxon>
        <taxon>Clostridia</taxon>
        <taxon>Eubacteriales</taxon>
        <taxon>Oscillospiraceae</taxon>
        <taxon>Thermoclostridium</taxon>
    </lineage>
</organism>
<keyword evidence="3" id="KW-0804">Transcription</keyword>
<dbReference type="GO" id="GO:0003700">
    <property type="term" value="F:DNA-binding transcription factor activity"/>
    <property type="evidence" value="ECO:0007669"/>
    <property type="project" value="InterPro"/>
</dbReference>
<dbReference type="CDD" id="cd05013">
    <property type="entry name" value="SIS_RpiR"/>
    <property type="match status" value="1"/>
</dbReference>
<dbReference type="Pfam" id="PF01380">
    <property type="entry name" value="SIS"/>
    <property type="match status" value="1"/>
</dbReference>
<reference evidence="6 7" key="1">
    <citation type="submission" date="2016-02" db="EMBL/GenBank/DDBJ databases">
        <title>Comparison of Clostridium stercorarium subspecies using comparative genomics and transcriptomics.</title>
        <authorList>
            <person name="Schellenberg J."/>
            <person name="Thallinger G."/>
            <person name="Levin D.B."/>
            <person name="Zhang X."/>
            <person name="Alvare G."/>
            <person name="Fristensky B."/>
            <person name="Sparling R."/>
        </authorList>
    </citation>
    <scope>NUCLEOTIDE SEQUENCE [LARGE SCALE GENOMIC DNA]</scope>
    <source>
        <strain evidence="6 7">DSM 2910</strain>
    </source>
</reference>
<evidence type="ECO:0000256" key="3">
    <source>
        <dbReference type="ARBA" id="ARBA00023163"/>
    </source>
</evidence>
<dbReference type="InterPro" id="IPR035472">
    <property type="entry name" value="RpiR-like_SIS"/>
</dbReference>
<dbReference type="PROSITE" id="PS51464">
    <property type="entry name" value="SIS"/>
    <property type="match status" value="1"/>
</dbReference>
<protein>
    <submittedName>
        <fullName evidence="6">N-acetylmannosamine kinase</fullName>
    </submittedName>
</protein>
<evidence type="ECO:0000256" key="2">
    <source>
        <dbReference type="ARBA" id="ARBA00023125"/>
    </source>
</evidence>
<keyword evidence="6" id="KW-0418">Kinase</keyword>
<dbReference type="AlphaFoldDB" id="A0A1B1YDL9"/>
<evidence type="ECO:0000256" key="1">
    <source>
        <dbReference type="ARBA" id="ARBA00023015"/>
    </source>
</evidence>
<dbReference type="GO" id="GO:0003677">
    <property type="term" value="F:DNA binding"/>
    <property type="evidence" value="ECO:0007669"/>
    <property type="project" value="UniProtKB-KW"/>
</dbReference>
<accession>A0A1B1YDL9</accession>
<dbReference type="InterPro" id="IPR000281">
    <property type="entry name" value="HTH_RpiR"/>
</dbReference>
<dbReference type="PANTHER" id="PTHR30514:SF18">
    <property type="entry name" value="RPIR-FAMILY TRANSCRIPTIONAL REGULATOR"/>
    <property type="match status" value="1"/>
</dbReference>
<dbReference type="InterPro" id="IPR001347">
    <property type="entry name" value="SIS_dom"/>
</dbReference>
<keyword evidence="6" id="KW-0808">Transferase</keyword>
<gene>
    <name evidence="6" type="ORF">CSTERTH_07410</name>
</gene>
<dbReference type="Gene3D" id="1.10.10.10">
    <property type="entry name" value="Winged helix-like DNA-binding domain superfamily/Winged helix DNA-binding domain"/>
    <property type="match status" value="1"/>
</dbReference>
<dbReference type="SUPFAM" id="SSF46689">
    <property type="entry name" value="Homeodomain-like"/>
    <property type="match status" value="1"/>
</dbReference>
<keyword evidence="2" id="KW-0238">DNA-binding</keyword>
<dbReference type="EMBL" id="CP014672">
    <property type="protein sequence ID" value="ANW98862.1"/>
    <property type="molecule type" value="Genomic_DNA"/>
</dbReference>
<dbReference type="GO" id="GO:0016301">
    <property type="term" value="F:kinase activity"/>
    <property type="evidence" value="ECO:0007669"/>
    <property type="project" value="UniProtKB-KW"/>
</dbReference>
<feature type="domain" description="SIS" evidence="5">
    <location>
        <begin position="126"/>
        <end position="265"/>
    </location>
</feature>
<name>A0A1B1YDL9_THEST</name>
<dbReference type="PANTHER" id="PTHR30514">
    <property type="entry name" value="GLUCOKINASE"/>
    <property type="match status" value="1"/>
</dbReference>
<dbReference type="InterPro" id="IPR009057">
    <property type="entry name" value="Homeodomain-like_sf"/>
</dbReference>
<dbReference type="GO" id="GO:1901135">
    <property type="term" value="P:carbohydrate derivative metabolic process"/>
    <property type="evidence" value="ECO:0007669"/>
    <property type="project" value="InterPro"/>
</dbReference>
<dbReference type="GO" id="GO:0097367">
    <property type="term" value="F:carbohydrate derivative binding"/>
    <property type="evidence" value="ECO:0007669"/>
    <property type="project" value="InterPro"/>
</dbReference>